<name>A0A7X0U7C1_9BURK</name>
<dbReference type="AlphaFoldDB" id="A0A7X0U7C1"/>
<evidence type="ECO:0000313" key="1">
    <source>
        <dbReference type="EMBL" id="MBB6558002.1"/>
    </source>
</evidence>
<evidence type="ECO:0000313" key="2">
    <source>
        <dbReference type="Proteomes" id="UP000575083"/>
    </source>
</evidence>
<keyword evidence="2" id="KW-1185">Reference proteome</keyword>
<dbReference type="RefSeq" id="WP_184855404.1">
    <property type="nucleotide sequence ID" value="NZ_JACHLK010000001.1"/>
</dbReference>
<comment type="caution">
    <text evidence="1">The sequence shown here is derived from an EMBL/GenBank/DDBJ whole genome shotgun (WGS) entry which is preliminary data.</text>
</comment>
<organism evidence="1 2">
    <name type="scientific">Acidovorax soli</name>
    <dbReference type="NCBI Taxonomy" id="592050"/>
    <lineage>
        <taxon>Bacteria</taxon>
        <taxon>Pseudomonadati</taxon>
        <taxon>Pseudomonadota</taxon>
        <taxon>Betaproteobacteria</taxon>
        <taxon>Burkholderiales</taxon>
        <taxon>Comamonadaceae</taxon>
        <taxon>Acidovorax</taxon>
    </lineage>
</organism>
<dbReference type="Proteomes" id="UP000575083">
    <property type="component" value="Unassembled WGS sequence"/>
</dbReference>
<dbReference type="InterPro" id="IPR049249">
    <property type="entry name" value="DUF6882"/>
</dbReference>
<reference evidence="1 2" key="1">
    <citation type="submission" date="2020-08" db="EMBL/GenBank/DDBJ databases">
        <title>Functional genomics of gut bacteria from endangered species of beetles.</title>
        <authorList>
            <person name="Carlos-Shanley C."/>
        </authorList>
    </citation>
    <scope>NUCLEOTIDE SEQUENCE [LARGE SCALE GENOMIC DNA]</scope>
    <source>
        <strain evidence="1 2">S00198</strain>
    </source>
</reference>
<sequence length="247" mass="27281">MTDEATSIQCGTHGEALPTYVCGHLGRNPAQRWFCDAPEADYPYPDAWCAGCNDELLKEGGEWNERNEGCLDLQILCHHCYQDAMAHSVGAMAEPQQHAWEDAVVDAHHALVHKQKALESEHGISRFERWDYDQAQGTLTFSHEGAPKVVADIEFIGSVSKASGTWLWAWANFGNHAKVSTRIPAVREWGEVQGFLPLTVPRWDADVTDGWELSGVAAQVLGARGVYRAPTDNGYLFMALMSLRAVG</sequence>
<dbReference type="Pfam" id="PF21813">
    <property type="entry name" value="DUF6882"/>
    <property type="match status" value="1"/>
</dbReference>
<protein>
    <submittedName>
        <fullName evidence="1">Uncharacterized protein</fullName>
    </submittedName>
</protein>
<dbReference type="EMBL" id="JACHLK010000001">
    <property type="protein sequence ID" value="MBB6558002.1"/>
    <property type="molecule type" value="Genomic_DNA"/>
</dbReference>
<gene>
    <name evidence="1" type="ORF">HNP48_000666</name>
</gene>
<proteinExistence type="predicted"/>
<accession>A0A7X0U7C1</accession>